<feature type="coiled-coil region" evidence="1">
    <location>
        <begin position="49"/>
        <end position="87"/>
    </location>
</feature>
<name>A0AAT9LDE9_9FIRM</name>
<gene>
    <name evidence="3" type="ORF">IMF26_01340</name>
</gene>
<keyword evidence="1" id="KW-0175">Coiled coil</keyword>
<evidence type="ECO:0000256" key="1">
    <source>
        <dbReference type="SAM" id="Coils"/>
    </source>
</evidence>
<proteinExistence type="predicted"/>
<reference evidence="3" key="1">
    <citation type="submission" date="2020-10" db="EMBL/GenBank/DDBJ databases">
        <authorList>
            <person name="Kadnikov V."/>
            <person name="Beletsky A.V."/>
            <person name="Mardanov A.V."/>
            <person name="Karnachuk O.V."/>
            <person name="Ravin N.V."/>
        </authorList>
    </citation>
    <scope>NUCLEOTIDE SEQUENCE</scope>
    <source>
        <strain evidence="3">Bu02</strain>
    </source>
</reference>
<dbReference type="EMBL" id="CP062796">
    <property type="protein sequence ID" value="QUL98758.1"/>
    <property type="molecule type" value="Genomic_DNA"/>
</dbReference>
<evidence type="ECO:0000313" key="3">
    <source>
        <dbReference type="EMBL" id="QUL98758.1"/>
    </source>
</evidence>
<protein>
    <recommendedName>
        <fullName evidence="4">DUF1640 domain-containing protein</fullName>
    </recommendedName>
</protein>
<evidence type="ECO:0000256" key="2">
    <source>
        <dbReference type="SAM" id="Phobius"/>
    </source>
</evidence>
<keyword evidence="2" id="KW-1133">Transmembrane helix</keyword>
<organism evidence="3">
    <name type="scientific">Candidatus Fermentithermobacillus carboniphilus</name>
    <dbReference type="NCBI Taxonomy" id="3085328"/>
    <lineage>
        <taxon>Bacteria</taxon>
        <taxon>Bacillati</taxon>
        <taxon>Bacillota</taxon>
        <taxon>Candidatus Fermentithermobacillia</taxon>
        <taxon>Candidatus Fermentithermobacillales</taxon>
        <taxon>Candidatus Fermentithermobacillaceae</taxon>
        <taxon>Candidatus Fermentithermobacillus</taxon>
    </lineage>
</organism>
<dbReference type="KEGG" id="fcz:IMF26_01340"/>
<evidence type="ECO:0008006" key="4">
    <source>
        <dbReference type="Google" id="ProtNLM"/>
    </source>
</evidence>
<keyword evidence="2" id="KW-0472">Membrane</keyword>
<reference evidence="3" key="2">
    <citation type="journal article" date="2023" name="Biology">
        <title>Prokaryotic Life Associated with Coal-Fire Gas Vents Revealed by Metagenomics.</title>
        <authorList>
            <person name="Kadnikov V.V."/>
            <person name="Mardanov A.V."/>
            <person name="Beletsky A.V."/>
            <person name="Karnachuk O.V."/>
            <person name="Ravin N.V."/>
        </authorList>
    </citation>
    <scope>NUCLEOTIDE SEQUENCE</scope>
    <source>
        <strain evidence="3">Bu02</strain>
    </source>
</reference>
<feature type="transmembrane region" description="Helical" evidence="2">
    <location>
        <begin position="88"/>
        <end position="111"/>
    </location>
</feature>
<accession>A0AAT9LDE9</accession>
<keyword evidence="2" id="KW-0812">Transmembrane</keyword>
<dbReference type="AlphaFoldDB" id="A0AAT9LDE9"/>
<sequence>MVPNVSGDLAKYFSPETAQALVTFIEQTVDKRFEQLKKTEIDHKFEVHSLEHKTEYQELKSEITRVEQELKTELAKTKAEIERAFRDILKWIIVLIVGNFVGLVGVLYTIVK</sequence>